<comment type="subcellular location">
    <subcellularLocation>
        <location evidence="1">Cell envelope</location>
    </subcellularLocation>
</comment>
<name>A0A6L8LJS0_9RHOB</name>
<evidence type="ECO:0000313" key="6">
    <source>
        <dbReference type="Proteomes" id="UP000479043"/>
    </source>
</evidence>
<dbReference type="InterPro" id="IPR034984">
    <property type="entry name" value="Imelysin-like_IPPA"/>
</dbReference>
<dbReference type="Proteomes" id="UP000479043">
    <property type="component" value="Unassembled WGS sequence"/>
</dbReference>
<dbReference type="InterPro" id="IPR018976">
    <property type="entry name" value="Imelysin-like"/>
</dbReference>
<dbReference type="InterPro" id="IPR038352">
    <property type="entry name" value="Imelysin_sf"/>
</dbReference>
<dbReference type="CDD" id="cd14659">
    <property type="entry name" value="Imelysin-like_IPPA"/>
    <property type="match status" value="1"/>
</dbReference>
<protein>
    <recommendedName>
        <fullName evidence="4">Imelysin-like domain-containing protein</fullName>
    </recommendedName>
</protein>
<gene>
    <name evidence="5" type="ORF">GR167_12280</name>
</gene>
<evidence type="ECO:0000313" key="5">
    <source>
        <dbReference type="EMBL" id="MYM56085.1"/>
    </source>
</evidence>
<evidence type="ECO:0000256" key="2">
    <source>
        <dbReference type="ARBA" id="ARBA00022729"/>
    </source>
</evidence>
<evidence type="ECO:0000259" key="4">
    <source>
        <dbReference type="Pfam" id="PF09375"/>
    </source>
</evidence>
<feature type="domain" description="Imelysin-like" evidence="4">
    <location>
        <begin position="59"/>
        <end position="334"/>
    </location>
</feature>
<keyword evidence="2 3" id="KW-0732">Signal</keyword>
<accession>A0A6L8LJS0</accession>
<keyword evidence="6" id="KW-1185">Reference proteome</keyword>
<comment type="caution">
    <text evidence="5">The sequence shown here is derived from an EMBL/GenBank/DDBJ whole genome shotgun (WGS) entry which is preliminary data.</text>
</comment>
<sequence>MKRILLLLTAVLMAATASAQEGAYSPDSGLPYWAPGRGEVDHEALRRRALVVLEREFGAFNDATGHLAQTAVAYCDAGAPREDLIAAFRDTWLAWAPLDSYHFGPVEANAAALTVNFWPDKKGFVGRALRELLAQPPEAQRDPATVAAGSAAAQGLPALEMLLYTEAPECPAVIGISAYLHQTAETLYADWFDPDGWADLARAAGPNNPVYLSAAEFTKTLYTALDFGLIRIADQRLGRPLGSYERSYPQRAEAWRSGLTVDIIGAQLDGIADMIEHGFAGDIREPDRAWVLQVIGQARSRMDKIGAPIADAVADPAHRIRVEGLQTKVNDIRSVMAQDIGPNLGVDTGFSPADGD</sequence>
<proteinExistence type="predicted"/>
<feature type="signal peptide" evidence="3">
    <location>
        <begin position="1"/>
        <end position="19"/>
    </location>
</feature>
<dbReference type="AlphaFoldDB" id="A0A6L8LJS0"/>
<dbReference type="Gene3D" id="1.20.1420.20">
    <property type="entry name" value="M75 peptidase, HXXE motif"/>
    <property type="match status" value="1"/>
</dbReference>
<dbReference type="GO" id="GO:0030313">
    <property type="term" value="C:cell envelope"/>
    <property type="evidence" value="ECO:0007669"/>
    <property type="project" value="UniProtKB-SubCell"/>
</dbReference>
<dbReference type="RefSeq" id="WP_160973889.1">
    <property type="nucleotide sequence ID" value="NZ_WWEN01000005.1"/>
</dbReference>
<dbReference type="EMBL" id="WWEN01000005">
    <property type="protein sequence ID" value="MYM56085.1"/>
    <property type="molecule type" value="Genomic_DNA"/>
</dbReference>
<evidence type="ECO:0000256" key="1">
    <source>
        <dbReference type="ARBA" id="ARBA00004196"/>
    </source>
</evidence>
<dbReference type="Pfam" id="PF09375">
    <property type="entry name" value="Peptidase_M75"/>
    <property type="match status" value="1"/>
</dbReference>
<evidence type="ECO:0000256" key="3">
    <source>
        <dbReference type="SAM" id="SignalP"/>
    </source>
</evidence>
<reference evidence="5 6" key="1">
    <citation type="submission" date="2020-01" db="EMBL/GenBank/DDBJ databases">
        <authorList>
            <person name="Chen S."/>
        </authorList>
    </citation>
    <scope>NUCLEOTIDE SEQUENCE [LARGE SCALE GENOMIC DNA]</scope>
    <source>
        <strain evidence="5 6">GS-10</strain>
    </source>
</reference>
<feature type="chain" id="PRO_5027077052" description="Imelysin-like domain-containing protein" evidence="3">
    <location>
        <begin position="20"/>
        <end position="356"/>
    </location>
</feature>
<organism evidence="5 6">
    <name type="scientific">Thalassovita mangrovi</name>
    <dbReference type="NCBI Taxonomy" id="2692236"/>
    <lineage>
        <taxon>Bacteria</taxon>
        <taxon>Pseudomonadati</taxon>
        <taxon>Pseudomonadota</taxon>
        <taxon>Alphaproteobacteria</taxon>
        <taxon>Rhodobacterales</taxon>
        <taxon>Roseobacteraceae</taxon>
        <taxon>Thalassovita</taxon>
    </lineage>
</organism>